<evidence type="ECO:0000313" key="1">
    <source>
        <dbReference type="EMBL" id="GFS10625.1"/>
    </source>
</evidence>
<dbReference type="EMBL" id="BMAT01002630">
    <property type="protein sequence ID" value="GFS10625.1"/>
    <property type="molecule type" value="Genomic_DNA"/>
</dbReference>
<keyword evidence="2" id="KW-1185">Reference proteome</keyword>
<accession>A0AAV4ILS2</accession>
<comment type="caution">
    <text evidence="1">The sequence shown here is derived from an EMBL/GenBank/DDBJ whole genome shotgun (WGS) entry which is preliminary data.</text>
</comment>
<dbReference type="AlphaFoldDB" id="A0AAV4ILS2"/>
<evidence type="ECO:0008006" key="3">
    <source>
        <dbReference type="Google" id="ProtNLM"/>
    </source>
</evidence>
<protein>
    <recommendedName>
        <fullName evidence="3">C-type lectin domain-containing protein</fullName>
    </recommendedName>
</protein>
<dbReference type="SUPFAM" id="SSF56436">
    <property type="entry name" value="C-type lectin-like"/>
    <property type="match status" value="1"/>
</dbReference>
<dbReference type="InterPro" id="IPR016187">
    <property type="entry name" value="CTDL_fold"/>
</dbReference>
<evidence type="ECO:0000313" key="2">
    <source>
        <dbReference type="Proteomes" id="UP000762676"/>
    </source>
</evidence>
<organism evidence="1 2">
    <name type="scientific">Elysia marginata</name>
    <dbReference type="NCBI Taxonomy" id="1093978"/>
    <lineage>
        <taxon>Eukaryota</taxon>
        <taxon>Metazoa</taxon>
        <taxon>Spiralia</taxon>
        <taxon>Lophotrochozoa</taxon>
        <taxon>Mollusca</taxon>
        <taxon>Gastropoda</taxon>
        <taxon>Heterobranchia</taxon>
        <taxon>Euthyneura</taxon>
        <taxon>Panpulmonata</taxon>
        <taxon>Sacoglossa</taxon>
        <taxon>Placobranchoidea</taxon>
        <taxon>Plakobranchidae</taxon>
        <taxon>Elysia</taxon>
    </lineage>
</organism>
<name>A0AAV4ILS2_9GAST</name>
<reference evidence="1 2" key="1">
    <citation type="journal article" date="2021" name="Elife">
        <title>Chloroplast acquisition without the gene transfer in kleptoplastic sea slugs, Plakobranchus ocellatus.</title>
        <authorList>
            <person name="Maeda T."/>
            <person name="Takahashi S."/>
            <person name="Yoshida T."/>
            <person name="Shimamura S."/>
            <person name="Takaki Y."/>
            <person name="Nagai Y."/>
            <person name="Toyoda A."/>
            <person name="Suzuki Y."/>
            <person name="Arimoto A."/>
            <person name="Ishii H."/>
            <person name="Satoh N."/>
            <person name="Nishiyama T."/>
            <person name="Hasebe M."/>
            <person name="Maruyama T."/>
            <person name="Minagawa J."/>
            <person name="Obokata J."/>
            <person name="Shigenobu S."/>
        </authorList>
    </citation>
    <scope>NUCLEOTIDE SEQUENCE [LARGE SCALE GENOMIC DNA]</scope>
</reference>
<gene>
    <name evidence="1" type="ORF">ElyMa_001328000</name>
</gene>
<sequence length="94" mass="10433">MSSSSLTVSPCFPGCVTDAGSPCDVYLPGADYHSNACFRPVSHLMTSEDAEAYCEKLDAKVVEPSTDSLISYMARFTSWHFGWYTFLVLSYKVR</sequence>
<proteinExistence type="predicted"/>
<dbReference type="Proteomes" id="UP000762676">
    <property type="component" value="Unassembled WGS sequence"/>
</dbReference>